<dbReference type="PRINTS" id="PR00756">
    <property type="entry name" value="ALADIPTASE"/>
</dbReference>
<dbReference type="InterPro" id="IPR001930">
    <property type="entry name" value="Peptidase_M1"/>
</dbReference>
<dbReference type="Pfam" id="PF17900">
    <property type="entry name" value="Peptidase_M1_N"/>
    <property type="match status" value="1"/>
</dbReference>
<dbReference type="PROSITE" id="PS51375">
    <property type="entry name" value="PPR"/>
    <property type="match status" value="2"/>
</dbReference>
<dbReference type="Pfam" id="PF01433">
    <property type="entry name" value="Peptidase_M1"/>
    <property type="match status" value="1"/>
</dbReference>
<evidence type="ECO:0000256" key="10">
    <source>
        <dbReference type="PIRSR" id="PIRSR634015-2"/>
    </source>
</evidence>
<dbReference type="Gene3D" id="1.25.40.320">
    <property type="entry name" value="Peptidase M1, leukotriene A4 hydrolase/aminopeptidase C-terminal domain"/>
    <property type="match status" value="1"/>
</dbReference>
<evidence type="ECO:0000259" key="13">
    <source>
        <dbReference type="SMART" id="SM01263"/>
    </source>
</evidence>
<dbReference type="SUPFAM" id="SSF55486">
    <property type="entry name" value="Metalloproteases ('zincins'), catalytic domain"/>
    <property type="match status" value="1"/>
</dbReference>
<dbReference type="Proteomes" id="UP000663852">
    <property type="component" value="Unassembled WGS sequence"/>
</dbReference>
<dbReference type="OrthoDB" id="79562at2759"/>
<proteinExistence type="inferred from homology"/>
<sequence length="963" mass="112127">MINFLSTRSGFLRPLISKYSTKAINPSKRQYPSKDSSNEVLRRLNYLDNYERAFQFFDNLVKQNRVTVASLLTILETCTRSGQIQRGRQVEQMVNQSSQWKYHVRVQTALINMFMKFHMIDQAEQIFERIRQLPSCDTIVYNSMLVGYLRNQHVEKCFACVEKMRSRVRPDNVTYTLLLNGKFVQLLSEIRTTEFLACTFLRDKQRGKAIHQELSSNLDSQHVHLQNALIDFYGKINEITVAENIFHEMTLRETSTYNSLMKAYLINRMAVKVLELFEQMKEDNLDTVGPIGFRPDLITFMAVCDACEQLGLLNSPDKTQQLVLTLYFVFQIDTYQYSMGEIERPRLFYDPNSLSSFNRFRIVHTHFDLTVNFDSHVLDGFVQLDIQPLDNQSCDRSSSITTENHEIPNNHGNILVLDSRHLDIKQVMLKSDSTEKVLPFQIDIERESLVIELNDLQLDSNFSIKIAYATSSTKCTALQWLTKEQTADKQYPYMFSQCQAIHARSLYPCQDTPGVKSTYSAKITCPKPLTVLMSGLQSKHDEATNTFYFEQKQPIASYLIAIAVGNLVSHDLSSRIRVWTEPSMIKQCQYEFEESERFLTAAEELLGKYQWQRYDFLVLPPSFPYGGMENPCMNFLTPTLLAGDRSLISTIVHEMTHSWTGNLVTNENWEHFWLNEGFTSFIEAKILGNLSKSNGKETRRFHAAQQWQELKSAVTTWGDEHPYTCLVYRLHNVDPDDAYSSVQYYKGAALLWHLEQNIVSSESKFDEFLRSYIIKFGGKILNTDDFIAYFQSYFPQAPPVDWQSWLYTPGMPPVTHDFSTQLEEQCRRLAAQQTSITKDQLDALNAKQVAYLLNLLLNKQSAITYDYVKQMDVDCDMSKYSNCEIRFRWYQLCIRVKYEKPLDDIFKFLEIIGRMKFVKPLYSEFKVSWTEMIPRVRIFFDEHKQFMNPITAKQIEARLNANN</sequence>
<evidence type="ECO:0000313" key="14">
    <source>
        <dbReference type="EMBL" id="CAF1091699.1"/>
    </source>
</evidence>
<evidence type="ECO:0000256" key="11">
    <source>
        <dbReference type="PIRSR" id="PIRSR634015-3"/>
    </source>
</evidence>
<name>A0A814NCK7_ADIRI</name>
<evidence type="ECO:0000256" key="7">
    <source>
        <dbReference type="ARBA" id="ARBA00022833"/>
    </source>
</evidence>
<keyword evidence="6" id="KW-0378">Hydrolase</keyword>
<evidence type="ECO:0000256" key="8">
    <source>
        <dbReference type="ARBA" id="ARBA00023049"/>
    </source>
</evidence>
<keyword evidence="3" id="KW-0963">Cytoplasm</keyword>
<comment type="subcellular location">
    <subcellularLocation>
        <location evidence="1">Cytoplasm</location>
    </subcellularLocation>
</comment>
<dbReference type="InterPro" id="IPR016024">
    <property type="entry name" value="ARM-type_fold"/>
</dbReference>
<evidence type="ECO:0000256" key="9">
    <source>
        <dbReference type="PIRSR" id="PIRSR634015-1"/>
    </source>
</evidence>
<dbReference type="GO" id="GO:0005829">
    <property type="term" value="C:cytosol"/>
    <property type="evidence" value="ECO:0007669"/>
    <property type="project" value="TreeGrafter"/>
</dbReference>
<dbReference type="FunFam" id="3.30.2010.30:FF:000001">
    <property type="entry name" value="Leukotriene A(4) hydrolase"/>
    <property type="match status" value="1"/>
</dbReference>
<dbReference type="InterPro" id="IPR014782">
    <property type="entry name" value="Peptidase_M1_dom"/>
</dbReference>
<dbReference type="Gene3D" id="1.10.390.10">
    <property type="entry name" value="Neutral Protease Domain 2"/>
    <property type="match status" value="1"/>
</dbReference>
<dbReference type="Pfam" id="PF01535">
    <property type="entry name" value="PPR"/>
    <property type="match status" value="1"/>
</dbReference>
<evidence type="ECO:0000256" key="3">
    <source>
        <dbReference type="ARBA" id="ARBA00022490"/>
    </source>
</evidence>
<evidence type="ECO:0000256" key="4">
    <source>
        <dbReference type="ARBA" id="ARBA00022670"/>
    </source>
</evidence>
<feature type="active site" description="Proton donor" evidence="9">
    <location>
        <position position="744"/>
    </location>
</feature>
<dbReference type="InterPro" id="IPR015211">
    <property type="entry name" value="Peptidase_M1_C"/>
</dbReference>
<comment type="cofactor">
    <cofactor evidence="11">
        <name>Zn(2+)</name>
        <dbReference type="ChEBI" id="CHEBI:29105"/>
    </cofactor>
    <text evidence="11">Binds 1 zinc ion per subunit.</text>
</comment>
<keyword evidence="4" id="KW-0645">Protease</keyword>
<evidence type="ECO:0000256" key="5">
    <source>
        <dbReference type="ARBA" id="ARBA00022723"/>
    </source>
</evidence>
<dbReference type="SUPFAM" id="SSF63737">
    <property type="entry name" value="Leukotriene A4 hydrolase N-terminal domain"/>
    <property type="match status" value="1"/>
</dbReference>
<keyword evidence="7 11" id="KW-0862">Zinc</keyword>
<evidence type="ECO:0000256" key="12">
    <source>
        <dbReference type="PROSITE-ProRule" id="PRU00708"/>
    </source>
</evidence>
<dbReference type="AlphaFoldDB" id="A0A814NCK7"/>
<keyword evidence="5 11" id="KW-0479">Metal-binding</keyword>
<evidence type="ECO:0000256" key="6">
    <source>
        <dbReference type="ARBA" id="ARBA00022801"/>
    </source>
</evidence>
<dbReference type="CDD" id="cd09599">
    <property type="entry name" value="M1_LTA4H"/>
    <property type="match status" value="1"/>
</dbReference>
<evidence type="ECO:0000313" key="15">
    <source>
        <dbReference type="Proteomes" id="UP000663852"/>
    </source>
</evidence>
<comment type="caution">
    <text evidence="14">The sequence shown here is derived from an EMBL/GenBank/DDBJ whole genome shotgun (WGS) entry which is preliminary data.</text>
</comment>
<organism evidence="14 15">
    <name type="scientific">Adineta ricciae</name>
    <name type="common">Rotifer</name>
    <dbReference type="NCBI Taxonomy" id="249248"/>
    <lineage>
        <taxon>Eukaryota</taxon>
        <taxon>Metazoa</taxon>
        <taxon>Spiralia</taxon>
        <taxon>Gnathifera</taxon>
        <taxon>Rotifera</taxon>
        <taxon>Eurotatoria</taxon>
        <taxon>Bdelloidea</taxon>
        <taxon>Adinetida</taxon>
        <taxon>Adinetidae</taxon>
        <taxon>Adineta</taxon>
    </lineage>
</organism>
<evidence type="ECO:0000256" key="2">
    <source>
        <dbReference type="ARBA" id="ARBA00010136"/>
    </source>
</evidence>
<evidence type="ECO:0000256" key="1">
    <source>
        <dbReference type="ARBA" id="ARBA00004496"/>
    </source>
</evidence>
<dbReference type="Gene3D" id="1.25.40.10">
    <property type="entry name" value="Tetratricopeptide repeat domain"/>
    <property type="match status" value="2"/>
</dbReference>
<dbReference type="InterPro" id="IPR042097">
    <property type="entry name" value="Aminopeptidase_N-like_N_sf"/>
</dbReference>
<dbReference type="Gene3D" id="3.30.2010.30">
    <property type="match status" value="1"/>
</dbReference>
<feature type="repeat" description="PPR" evidence="12">
    <location>
        <begin position="137"/>
        <end position="167"/>
    </location>
</feature>
<dbReference type="Pfam" id="PF09127">
    <property type="entry name" value="Leuk-A4-hydro_C"/>
    <property type="match status" value="1"/>
</dbReference>
<dbReference type="Pfam" id="PF13041">
    <property type="entry name" value="PPR_2"/>
    <property type="match status" value="1"/>
</dbReference>
<dbReference type="InterPro" id="IPR027268">
    <property type="entry name" value="Peptidase_M4/M1_CTD_sf"/>
</dbReference>
<dbReference type="SMART" id="SM01263">
    <property type="entry name" value="Leuk-A4-hydro_C"/>
    <property type="match status" value="1"/>
</dbReference>
<dbReference type="Gene3D" id="2.60.40.1730">
    <property type="entry name" value="tricorn interacting facor f3 domain"/>
    <property type="match status" value="1"/>
</dbReference>
<dbReference type="PANTHER" id="PTHR45726">
    <property type="entry name" value="LEUKOTRIENE A-4 HYDROLASE"/>
    <property type="match status" value="1"/>
</dbReference>
<feature type="active site" description="Proton acceptor" evidence="9">
    <location>
        <position position="654"/>
    </location>
</feature>
<feature type="binding site" evidence="10">
    <location>
        <begin position="624"/>
        <end position="629"/>
    </location>
    <ligand>
        <name>a peptide</name>
        <dbReference type="ChEBI" id="CHEBI:60466"/>
    </ligand>
</feature>
<dbReference type="InterPro" id="IPR045357">
    <property type="entry name" value="Aminopeptidase_N-like_N"/>
</dbReference>
<dbReference type="NCBIfam" id="TIGR00756">
    <property type="entry name" value="PPR"/>
    <property type="match status" value="2"/>
</dbReference>
<dbReference type="GO" id="GO:0008270">
    <property type="term" value="F:zinc ion binding"/>
    <property type="evidence" value="ECO:0007669"/>
    <property type="project" value="InterPro"/>
</dbReference>
<dbReference type="InterPro" id="IPR002885">
    <property type="entry name" value="PPR_rpt"/>
</dbReference>
<keyword evidence="8" id="KW-0482">Metalloprotease</keyword>
<dbReference type="GO" id="GO:0008237">
    <property type="term" value="F:metallopeptidase activity"/>
    <property type="evidence" value="ECO:0007669"/>
    <property type="project" value="UniProtKB-KW"/>
</dbReference>
<gene>
    <name evidence="14" type="ORF">EDS130_LOCUS19512</name>
</gene>
<reference evidence="14" key="1">
    <citation type="submission" date="2021-02" db="EMBL/GenBank/DDBJ databases">
        <authorList>
            <person name="Nowell W R."/>
        </authorList>
    </citation>
    <scope>NUCLEOTIDE SEQUENCE</scope>
</reference>
<dbReference type="InterPro" id="IPR034015">
    <property type="entry name" value="M1_LTA4H"/>
</dbReference>
<dbReference type="PANTHER" id="PTHR45726:SF3">
    <property type="entry name" value="LEUKOTRIENE A-4 HYDROLASE"/>
    <property type="match status" value="1"/>
</dbReference>
<feature type="domain" description="Peptidase M1 leukotriene A4 hydrolase/aminopeptidase C-terminal" evidence="13">
    <location>
        <begin position="821"/>
        <end position="959"/>
    </location>
</feature>
<feature type="binding site" evidence="10">
    <location>
        <begin position="914"/>
        <end position="916"/>
    </location>
    <ligand>
        <name>a peptide</name>
        <dbReference type="ChEBI" id="CHEBI:60466"/>
    </ligand>
</feature>
<accession>A0A814NCK7</accession>
<feature type="binding site" evidence="11">
    <location>
        <position position="676"/>
    </location>
    <ligand>
        <name>Zn(2+)</name>
        <dbReference type="ChEBI" id="CHEBI:29105"/>
        <note>catalytic</note>
    </ligand>
</feature>
<dbReference type="InterPro" id="IPR011990">
    <property type="entry name" value="TPR-like_helical_dom_sf"/>
</dbReference>
<dbReference type="InterPro" id="IPR038502">
    <property type="entry name" value="M1_LTA-4_hydro/amino_C_sf"/>
</dbReference>
<dbReference type="EMBL" id="CAJNOJ010000094">
    <property type="protein sequence ID" value="CAF1091699.1"/>
    <property type="molecule type" value="Genomic_DNA"/>
</dbReference>
<protein>
    <recommendedName>
        <fullName evidence="13">Peptidase M1 leukotriene A4 hydrolase/aminopeptidase C-terminal domain-containing protein</fullName>
    </recommendedName>
</protein>
<feature type="binding site" evidence="11">
    <location>
        <position position="653"/>
    </location>
    <ligand>
        <name>Zn(2+)</name>
        <dbReference type="ChEBI" id="CHEBI:29105"/>
        <note>catalytic</note>
    </ligand>
</feature>
<feature type="binding site" evidence="11">
    <location>
        <position position="657"/>
    </location>
    <ligand>
        <name>Zn(2+)</name>
        <dbReference type="ChEBI" id="CHEBI:29105"/>
        <note>catalytic</note>
    </ligand>
</feature>
<dbReference type="GO" id="GO:0006508">
    <property type="term" value="P:proteolysis"/>
    <property type="evidence" value="ECO:0007669"/>
    <property type="project" value="UniProtKB-KW"/>
</dbReference>
<dbReference type="InterPro" id="IPR049980">
    <property type="entry name" value="LTA4H_cat"/>
</dbReference>
<feature type="binding site" evidence="10">
    <location>
        <begin position="497"/>
        <end position="499"/>
    </location>
    <ligand>
        <name>a peptide</name>
        <dbReference type="ChEBI" id="CHEBI:60466"/>
    </ligand>
</feature>
<dbReference type="SUPFAM" id="SSF48371">
    <property type="entry name" value="ARM repeat"/>
    <property type="match status" value="1"/>
</dbReference>
<feature type="repeat" description="PPR" evidence="12">
    <location>
        <begin position="253"/>
        <end position="287"/>
    </location>
</feature>
<comment type="similarity">
    <text evidence="2">Belongs to the peptidase M1 family.</text>
</comment>